<keyword evidence="4 10" id="KW-0808">Transferase</keyword>
<dbReference type="EMBL" id="CP117523">
    <property type="protein sequence ID" value="WWD84872.1"/>
    <property type="molecule type" value="Genomic_DNA"/>
</dbReference>
<comment type="similarity">
    <text evidence="10">Belongs to the NadD family.</text>
</comment>
<dbReference type="NCBIfam" id="NF000840">
    <property type="entry name" value="PRK00071.1-3"/>
    <property type="match status" value="1"/>
</dbReference>
<dbReference type="HAMAP" id="MF_00244">
    <property type="entry name" value="NaMN_adenylyltr"/>
    <property type="match status" value="1"/>
</dbReference>
<comment type="pathway">
    <text evidence="2 10">Cofactor biosynthesis; NAD(+) biosynthesis; deamido-NAD(+) from nicotinate D-ribonucleotide: step 1/1.</text>
</comment>
<dbReference type="RefSeq" id="WP_018591519.1">
    <property type="nucleotide sequence ID" value="NZ_CP117523.1"/>
</dbReference>
<dbReference type="SUPFAM" id="SSF52374">
    <property type="entry name" value="Nucleotidylyl transferase"/>
    <property type="match status" value="1"/>
</dbReference>
<evidence type="ECO:0000256" key="3">
    <source>
        <dbReference type="ARBA" id="ARBA00022642"/>
    </source>
</evidence>
<proteinExistence type="inferred from homology"/>
<dbReference type="PANTHER" id="PTHR39321">
    <property type="entry name" value="NICOTINATE-NUCLEOTIDE ADENYLYLTRANSFERASE-RELATED"/>
    <property type="match status" value="1"/>
</dbReference>
<dbReference type="InterPro" id="IPR005248">
    <property type="entry name" value="NadD/NMNAT"/>
</dbReference>
<dbReference type="Proteomes" id="UP001348492">
    <property type="component" value="Chromosome"/>
</dbReference>
<dbReference type="NCBIfam" id="TIGR00482">
    <property type="entry name" value="nicotinate (nicotinamide) nucleotide adenylyltransferase"/>
    <property type="match status" value="1"/>
</dbReference>
<evidence type="ECO:0000313" key="12">
    <source>
        <dbReference type="EMBL" id="WWD84872.1"/>
    </source>
</evidence>
<sequence length="229" mass="26312">MRIEDIVIESILKNNEKMAKFRDSAHNLRIGILGGTFDPIHYAHLATVEFIRGKYNLDKVIFIPSGNPPHKFWNITDKKDRYEMVVLATVKNENFVVSDMEINKVGKTYTIDTLRELKKTYPTCELFFITGADAICDIEAWKDVAENFKLATFVAATRPGISLLRAQDYIEKLENKYNAKIINVYVPSLDISSTYIRDQLNLGKSVRYLIPENVESYIKEKGLYNFGVE</sequence>
<dbReference type="InterPro" id="IPR004821">
    <property type="entry name" value="Cyt_trans-like"/>
</dbReference>
<dbReference type="NCBIfam" id="TIGR00125">
    <property type="entry name" value="cyt_tran_rel"/>
    <property type="match status" value="1"/>
</dbReference>
<organism evidence="12 13">
    <name type="scientific">Terrisporobacter glycolicus ATCC 14880 = DSM 1288</name>
    <dbReference type="NCBI Taxonomy" id="1121315"/>
    <lineage>
        <taxon>Bacteria</taxon>
        <taxon>Bacillati</taxon>
        <taxon>Bacillota</taxon>
        <taxon>Clostridia</taxon>
        <taxon>Peptostreptococcales</taxon>
        <taxon>Peptostreptococcaceae</taxon>
        <taxon>Terrisporobacter</taxon>
    </lineage>
</organism>
<evidence type="ECO:0000256" key="10">
    <source>
        <dbReference type="HAMAP-Rule" id="MF_00244"/>
    </source>
</evidence>
<name>A0ABZ2EY73_9FIRM</name>
<evidence type="ECO:0000256" key="8">
    <source>
        <dbReference type="ARBA" id="ARBA00023027"/>
    </source>
</evidence>
<dbReference type="EC" id="2.7.7.18" evidence="10"/>
<evidence type="ECO:0000313" key="13">
    <source>
        <dbReference type="Proteomes" id="UP001348492"/>
    </source>
</evidence>
<keyword evidence="3 10" id="KW-0662">Pyridine nucleotide biosynthesis</keyword>
<evidence type="ECO:0000259" key="11">
    <source>
        <dbReference type="Pfam" id="PF01467"/>
    </source>
</evidence>
<evidence type="ECO:0000256" key="7">
    <source>
        <dbReference type="ARBA" id="ARBA00022840"/>
    </source>
</evidence>
<evidence type="ECO:0000256" key="2">
    <source>
        <dbReference type="ARBA" id="ARBA00005019"/>
    </source>
</evidence>
<dbReference type="InterPro" id="IPR014729">
    <property type="entry name" value="Rossmann-like_a/b/a_fold"/>
</dbReference>
<evidence type="ECO:0000256" key="5">
    <source>
        <dbReference type="ARBA" id="ARBA00022695"/>
    </source>
</evidence>
<dbReference type="CDD" id="cd02165">
    <property type="entry name" value="NMNAT"/>
    <property type="match status" value="1"/>
</dbReference>
<accession>A0ABZ2EY73</accession>
<keyword evidence="13" id="KW-1185">Reference proteome</keyword>
<keyword evidence="8 10" id="KW-0520">NAD</keyword>
<keyword evidence="5 10" id="KW-0548">Nucleotidyltransferase</keyword>
<comment type="function">
    <text evidence="1 10">Catalyzes the reversible adenylation of nicotinate mononucleotide (NaMN) to nicotinic acid adenine dinucleotide (NaAD).</text>
</comment>
<evidence type="ECO:0000256" key="4">
    <source>
        <dbReference type="ARBA" id="ARBA00022679"/>
    </source>
</evidence>
<evidence type="ECO:0000256" key="6">
    <source>
        <dbReference type="ARBA" id="ARBA00022741"/>
    </source>
</evidence>
<keyword evidence="6 10" id="KW-0547">Nucleotide-binding</keyword>
<comment type="catalytic activity">
    <reaction evidence="9 10">
        <text>nicotinate beta-D-ribonucleotide + ATP + H(+) = deamido-NAD(+) + diphosphate</text>
        <dbReference type="Rhea" id="RHEA:22860"/>
        <dbReference type="ChEBI" id="CHEBI:15378"/>
        <dbReference type="ChEBI" id="CHEBI:30616"/>
        <dbReference type="ChEBI" id="CHEBI:33019"/>
        <dbReference type="ChEBI" id="CHEBI:57502"/>
        <dbReference type="ChEBI" id="CHEBI:58437"/>
        <dbReference type="EC" id="2.7.7.18"/>
    </reaction>
</comment>
<reference evidence="12 13" key="1">
    <citation type="journal article" date="2023" name="PLoS ONE">
        <title>Genome-based metabolic and phylogenomic analysis of three Terrisporobacter species.</title>
        <authorList>
            <person name="Boer T."/>
            <person name="Bengelsdorf F.R."/>
            <person name="Bomeke M."/>
            <person name="Daniel R."/>
            <person name="Poehlein A."/>
        </authorList>
    </citation>
    <scope>NUCLEOTIDE SEQUENCE [LARGE SCALE GENOMIC DNA]</scope>
    <source>
        <strain evidence="12 13">DSM 1288</strain>
    </source>
</reference>
<dbReference type="Gene3D" id="3.40.50.620">
    <property type="entry name" value="HUPs"/>
    <property type="match status" value="1"/>
</dbReference>
<dbReference type="PANTHER" id="PTHR39321:SF3">
    <property type="entry name" value="PHOSPHOPANTETHEINE ADENYLYLTRANSFERASE"/>
    <property type="match status" value="1"/>
</dbReference>
<evidence type="ECO:0000256" key="1">
    <source>
        <dbReference type="ARBA" id="ARBA00002324"/>
    </source>
</evidence>
<dbReference type="Pfam" id="PF01467">
    <property type="entry name" value="CTP_transf_like"/>
    <property type="match status" value="1"/>
</dbReference>
<protein>
    <recommendedName>
        <fullName evidence="10">Probable nicotinate-nucleotide adenylyltransferase</fullName>
        <ecNumber evidence="10">2.7.7.18</ecNumber>
    </recommendedName>
    <alternativeName>
        <fullName evidence="10">Deamido-NAD(+) diphosphorylase</fullName>
    </alternativeName>
    <alternativeName>
        <fullName evidence="10">Deamido-NAD(+) pyrophosphorylase</fullName>
    </alternativeName>
    <alternativeName>
        <fullName evidence="10">Nicotinate mononucleotide adenylyltransferase</fullName>
        <shortName evidence="10">NaMN adenylyltransferase</shortName>
    </alternativeName>
</protein>
<gene>
    <name evidence="10 12" type="primary">nadD</name>
    <name evidence="12" type="ORF">TEGL_33160</name>
</gene>
<keyword evidence="7 10" id="KW-0067">ATP-binding</keyword>
<evidence type="ECO:0000256" key="9">
    <source>
        <dbReference type="ARBA" id="ARBA00048721"/>
    </source>
</evidence>
<feature type="domain" description="Cytidyltransferase-like" evidence="11">
    <location>
        <begin position="32"/>
        <end position="198"/>
    </location>
</feature>
<dbReference type="GO" id="GO:0004515">
    <property type="term" value="F:nicotinate-nucleotide adenylyltransferase activity"/>
    <property type="evidence" value="ECO:0007669"/>
    <property type="project" value="UniProtKB-EC"/>
</dbReference>